<dbReference type="PANTHER" id="PTHR18966">
    <property type="entry name" value="IONOTROPIC GLUTAMATE RECEPTOR"/>
    <property type="match status" value="1"/>
</dbReference>
<proteinExistence type="predicted"/>
<keyword evidence="4 15" id="KW-1133">Transmembrane helix</keyword>
<dbReference type="Pfam" id="PF01094">
    <property type="entry name" value="ANF_receptor"/>
    <property type="match status" value="1"/>
</dbReference>
<dbReference type="InterPro" id="IPR018247">
    <property type="entry name" value="EF_Hand_1_Ca_BS"/>
</dbReference>
<dbReference type="Pfam" id="PF10613">
    <property type="entry name" value="Lig_chan-Glu_bd"/>
    <property type="match status" value="1"/>
</dbReference>
<dbReference type="Proteomes" id="UP000749559">
    <property type="component" value="Unassembled WGS sequence"/>
</dbReference>
<dbReference type="PROSITE" id="PS00018">
    <property type="entry name" value="EF_HAND_1"/>
    <property type="match status" value="1"/>
</dbReference>
<accession>A0A8J1UWS0</accession>
<keyword evidence="2" id="KW-0813">Transport</keyword>
<evidence type="ECO:0000256" key="12">
    <source>
        <dbReference type="ARBA" id="ARBA00023303"/>
    </source>
</evidence>
<evidence type="ECO:0000256" key="9">
    <source>
        <dbReference type="ARBA" id="ARBA00023180"/>
    </source>
</evidence>
<evidence type="ECO:0000313" key="17">
    <source>
        <dbReference type="Proteomes" id="UP000749559"/>
    </source>
</evidence>
<keyword evidence="17" id="KW-1185">Reference proteome</keyword>
<dbReference type="InterPro" id="IPR019594">
    <property type="entry name" value="Glu/Gly-bd"/>
</dbReference>
<sequence>MAVTMLYLLLVIYWIYGLNMVVAKETLRIGGIFPEEEDQLEGTMKFAIDTVNADPNLLPNYNIEYVANFTNLLGKFNTIMAVCDQLKQGITAIIGPLSSTSVKASHPMCGGFQTPMIAPSATDPTLVNVMEYEYLVRLSAPDSLQSQALVDLVKWFRWDTVAILSDNSDYGINGLVQFQTLASSNKWRVVSVQQFEAQDNASNVDATDQLRHIKETGCRVILLNTYTPMALSVLKQAHNMGMMGRGWLWIGTDGITTYGDTFENNFESNDFLEGFVGIRPTSFDGALYDDFKKRWQAANGTMYHGAGNNTSFTGSMLSFYDAVLVYASAMHTMLEEDGIRLSTKVSDCKQIPAVPWDQGKDLLKYLKQVDTDGVRMRLRFNGYGSPLHSKYEIVRFTNQGWEKFGSWDEENRLKLTPNITDITTLGGKPLLDIMDYRGDLNNKTLKVAVVVDPPFVFKEEPSTNISYTDSVACEGNSCFTGLAIDILKQIAEELQFNYVIHEASTYGSRNESTGKWTGMVSELIADNNGDTKSDLAVGAFTITYERQQVIAFSKPFLDFQMGILMGSLADPTYSPWSFLIPFTYELWGLILGTTVAVALTLSCIDKLSPYGHHGRKAQVVPRDKSVHKKSEEGKKAQIAHEDEFEAMDKNEDGTIDHWEVLEWKREKRNFNIHNAIFWSFASLFEQGGEVHPKSWSGRVGATAWWFGALIIIATYTANLAAFLTIKASNVDVNSIEDLKASDLKYGTIDQHQVQTFFDTSVRDPYKQMGDNMRKWETYFDTTFDAVNHTQQNNGSFALLLDLPLLNYWKGQDCLLKVVSNGFGMAGYGFGLSKSSLYAEDLTVQIYAMRESGAIDNLIDKWVSKSATCSQADSGGIDEETVEVGMPSLWGVFWIIYVGFGISFLVLVLEWIIHISIHVDPTNKEKSKTFKEELQRRLSVLKDDFCHNWFPLSCKKVNTLKDEMNTALAEQNSLAHIDGVTPNGSHISISSRFSNRIHSMQSPDMNGNSSRNGHLRKYRITEC</sequence>
<dbReference type="SUPFAM" id="SSF53822">
    <property type="entry name" value="Periplasmic binding protein-like I"/>
    <property type="match status" value="1"/>
</dbReference>
<keyword evidence="7 15" id="KW-0472">Membrane</keyword>
<evidence type="ECO:0000256" key="1">
    <source>
        <dbReference type="ARBA" id="ARBA00004141"/>
    </source>
</evidence>
<name>A0A8J1UWS0_OWEFU</name>
<organism evidence="16 17">
    <name type="scientific">Owenia fusiformis</name>
    <name type="common">Polychaete worm</name>
    <dbReference type="NCBI Taxonomy" id="6347"/>
    <lineage>
        <taxon>Eukaryota</taxon>
        <taxon>Metazoa</taxon>
        <taxon>Spiralia</taxon>
        <taxon>Lophotrochozoa</taxon>
        <taxon>Annelida</taxon>
        <taxon>Polychaeta</taxon>
        <taxon>Sedentaria</taxon>
        <taxon>Canalipalpata</taxon>
        <taxon>Sabellida</taxon>
        <taxon>Oweniida</taxon>
        <taxon>Oweniidae</taxon>
        <taxon>Owenia</taxon>
    </lineage>
</organism>
<dbReference type="GO" id="GO:0045211">
    <property type="term" value="C:postsynaptic membrane"/>
    <property type="evidence" value="ECO:0007669"/>
    <property type="project" value="UniProtKB-SubCell"/>
</dbReference>
<dbReference type="AlphaFoldDB" id="A0A8J1UWS0"/>
<dbReference type="InterPro" id="IPR015683">
    <property type="entry name" value="Ionotropic_Glu_rcpt"/>
</dbReference>
<evidence type="ECO:0000256" key="13">
    <source>
        <dbReference type="ARBA" id="ARBA00034100"/>
    </source>
</evidence>
<evidence type="ECO:0000256" key="8">
    <source>
        <dbReference type="ARBA" id="ARBA00023170"/>
    </source>
</evidence>
<evidence type="ECO:0000256" key="3">
    <source>
        <dbReference type="ARBA" id="ARBA00022692"/>
    </source>
</evidence>
<dbReference type="SUPFAM" id="SSF81324">
    <property type="entry name" value="Voltage-gated potassium channels"/>
    <property type="match status" value="1"/>
</dbReference>
<keyword evidence="5" id="KW-0770">Synapse</keyword>
<feature type="transmembrane region" description="Helical" evidence="15">
    <location>
        <begin position="891"/>
        <end position="912"/>
    </location>
</feature>
<keyword evidence="11" id="KW-1071">Ligand-gated ion channel</keyword>
<keyword evidence="3 15" id="KW-0812">Transmembrane</keyword>
<dbReference type="SMART" id="SM00918">
    <property type="entry name" value="Lig_chan-Glu_bd"/>
    <property type="match status" value="1"/>
</dbReference>
<dbReference type="Gene3D" id="1.10.287.70">
    <property type="match status" value="1"/>
</dbReference>
<evidence type="ECO:0000256" key="2">
    <source>
        <dbReference type="ARBA" id="ARBA00022448"/>
    </source>
</evidence>
<feature type="transmembrane region" description="Helical" evidence="15">
    <location>
        <begin position="703"/>
        <end position="725"/>
    </location>
</feature>
<dbReference type="EMBL" id="CAIIXF020000007">
    <property type="protein sequence ID" value="CAH1790252.1"/>
    <property type="molecule type" value="Genomic_DNA"/>
</dbReference>
<keyword evidence="10" id="KW-0628">Postsynaptic cell membrane</keyword>
<evidence type="ECO:0000256" key="4">
    <source>
        <dbReference type="ARBA" id="ARBA00022989"/>
    </source>
</evidence>
<evidence type="ECO:0000256" key="15">
    <source>
        <dbReference type="SAM" id="Phobius"/>
    </source>
</evidence>
<dbReference type="SUPFAM" id="SSF53850">
    <property type="entry name" value="Periplasmic binding protein-like II"/>
    <property type="match status" value="1"/>
</dbReference>
<feature type="region of interest" description="Disordered" evidence="14">
    <location>
        <begin position="997"/>
        <end position="1022"/>
    </location>
</feature>
<keyword evidence="9" id="KW-0325">Glycoprotein</keyword>
<dbReference type="Gene3D" id="3.40.50.2300">
    <property type="match status" value="2"/>
</dbReference>
<dbReference type="OrthoDB" id="5984008at2759"/>
<feature type="compositionally biased region" description="Polar residues" evidence="14">
    <location>
        <begin position="997"/>
        <end position="1011"/>
    </location>
</feature>
<dbReference type="InterPro" id="IPR028082">
    <property type="entry name" value="Peripla_BP_I"/>
</dbReference>
<keyword evidence="8" id="KW-0675">Receptor</keyword>
<comment type="subcellular location">
    <subcellularLocation>
        <location evidence="1">Membrane</location>
        <topology evidence="1">Multi-pass membrane protein</topology>
    </subcellularLocation>
    <subcellularLocation>
        <location evidence="13">Postsynaptic cell membrane</location>
    </subcellularLocation>
</comment>
<evidence type="ECO:0000256" key="6">
    <source>
        <dbReference type="ARBA" id="ARBA00023065"/>
    </source>
</evidence>
<protein>
    <submittedName>
        <fullName evidence="16">Uncharacterized protein</fullName>
    </submittedName>
</protein>
<dbReference type="GO" id="GO:0015276">
    <property type="term" value="F:ligand-gated monoatomic ion channel activity"/>
    <property type="evidence" value="ECO:0007669"/>
    <property type="project" value="InterPro"/>
</dbReference>
<evidence type="ECO:0000313" key="16">
    <source>
        <dbReference type="EMBL" id="CAH1790252.1"/>
    </source>
</evidence>
<dbReference type="InterPro" id="IPR001320">
    <property type="entry name" value="Iontro_rcpt_C"/>
</dbReference>
<evidence type="ECO:0000256" key="11">
    <source>
        <dbReference type="ARBA" id="ARBA00023286"/>
    </source>
</evidence>
<keyword evidence="12" id="KW-0407">Ion channel</keyword>
<evidence type="ECO:0000256" key="7">
    <source>
        <dbReference type="ARBA" id="ARBA00023136"/>
    </source>
</evidence>
<dbReference type="Pfam" id="PF00060">
    <property type="entry name" value="Lig_chan"/>
    <property type="match status" value="1"/>
</dbReference>
<keyword evidence="6" id="KW-0406">Ion transport</keyword>
<evidence type="ECO:0000256" key="14">
    <source>
        <dbReference type="SAM" id="MobiDB-lite"/>
    </source>
</evidence>
<gene>
    <name evidence="16" type="ORF">OFUS_LOCUS15487</name>
</gene>
<dbReference type="SMART" id="SM00079">
    <property type="entry name" value="PBPe"/>
    <property type="match status" value="1"/>
</dbReference>
<dbReference type="InterPro" id="IPR001828">
    <property type="entry name" value="ANF_lig-bd_rcpt"/>
</dbReference>
<reference evidence="16" key="1">
    <citation type="submission" date="2022-03" db="EMBL/GenBank/DDBJ databases">
        <authorList>
            <person name="Martin C."/>
        </authorList>
    </citation>
    <scope>NUCLEOTIDE SEQUENCE</scope>
</reference>
<feature type="compositionally biased region" description="Basic residues" evidence="14">
    <location>
        <begin position="1012"/>
        <end position="1022"/>
    </location>
</feature>
<dbReference type="Gene3D" id="3.40.190.10">
    <property type="entry name" value="Periplasmic binding protein-like II"/>
    <property type="match status" value="1"/>
</dbReference>
<evidence type="ECO:0000256" key="10">
    <source>
        <dbReference type="ARBA" id="ARBA00023257"/>
    </source>
</evidence>
<comment type="caution">
    <text evidence="16">The sequence shown here is derived from an EMBL/GenBank/DDBJ whole genome shotgun (WGS) entry which is preliminary data.</text>
</comment>
<evidence type="ECO:0000256" key="5">
    <source>
        <dbReference type="ARBA" id="ARBA00023018"/>
    </source>
</evidence>